<evidence type="ECO:0000313" key="2">
    <source>
        <dbReference type="EMBL" id="MFN2975844.1"/>
    </source>
</evidence>
<dbReference type="GO" id="GO:0016787">
    <property type="term" value="F:hydrolase activity"/>
    <property type="evidence" value="ECO:0007669"/>
    <property type="project" value="UniProtKB-KW"/>
</dbReference>
<keyword evidence="1 2" id="KW-0378">Hydrolase</keyword>
<comment type="caution">
    <text evidence="2">The sequence shown here is derived from an EMBL/GenBank/DDBJ whole genome shotgun (WGS) entry which is preliminary data.</text>
</comment>
<evidence type="ECO:0000313" key="3">
    <source>
        <dbReference type="Proteomes" id="UP001634747"/>
    </source>
</evidence>
<dbReference type="InterPro" id="IPR051540">
    <property type="entry name" value="S-2-haloacid_dehalogenase"/>
</dbReference>
<dbReference type="SFLD" id="SFLDS00003">
    <property type="entry name" value="Haloacid_Dehalogenase"/>
    <property type="match status" value="1"/>
</dbReference>
<name>A0ABW9KJ68_9BACT</name>
<proteinExistence type="predicted"/>
<sequence length="241" mass="27017">MTAGLLNLQLKETRQTLLFDADDTLWENNIYFDRAIAGFIDLLAHPTWSAEEVRSAFNQLEHERVAVHGYGAISFRSSMLAAIEQFHCRACTSAEVSRIHELTASILEARIELLPGVAETLTDLATRHTLVLMTKGAAEEQTEKLRRSGLAPLFAHVEVVREKHREAYLDLRSRHRHDAATTWMVGNSPRSDINPALAAGLHAVFLPHPNTWVLEHESVAPAPPGQHLLELNSIRELLQIF</sequence>
<dbReference type="SUPFAM" id="SSF56784">
    <property type="entry name" value="HAD-like"/>
    <property type="match status" value="1"/>
</dbReference>
<dbReference type="Gene3D" id="3.40.50.1000">
    <property type="entry name" value="HAD superfamily/HAD-like"/>
    <property type="match status" value="1"/>
</dbReference>
<accession>A0ABW9KJ68</accession>
<dbReference type="InterPro" id="IPR023214">
    <property type="entry name" value="HAD_sf"/>
</dbReference>
<dbReference type="Gene3D" id="1.10.150.240">
    <property type="entry name" value="Putative phosphatase, domain 2"/>
    <property type="match status" value="1"/>
</dbReference>
<dbReference type="InterPro" id="IPR036412">
    <property type="entry name" value="HAD-like_sf"/>
</dbReference>
<dbReference type="PANTHER" id="PTHR43316:SF8">
    <property type="entry name" value="HAD FAMILY HYDROLASE"/>
    <property type="match status" value="1"/>
</dbReference>
<dbReference type="RefSeq" id="WP_263412646.1">
    <property type="nucleotide sequence ID" value="NZ_BAABBH010000001.1"/>
</dbReference>
<dbReference type="EMBL" id="JBJYXY010000001">
    <property type="protein sequence ID" value="MFN2975844.1"/>
    <property type="molecule type" value="Genomic_DNA"/>
</dbReference>
<protein>
    <submittedName>
        <fullName evidence="2">HAD family hydrolase</fullName>
    </submittedName>
</protein>
<dbReference type="SFLD" id="SFLDG01129">
    <property type="entry name" value="C1.5:_HAD__Beta-PGM__Phosphata"/>
    <property type="match status" value="1"/>
</dbReference>
<dbReference type="Proteomes" id="UP001634747">
    <property type="component" value="Unassembled WGS sequence"/>
</dbReference>
<organism evidence="2 3">
    <name type="scientific">Terriglobus aquaticus</name>
    <dbReference type="NCBI Taxonomy" id="940139"/>
    <lineage>
        <taxon>Bacteria</taxon>
        <taxon>Pseudomonadati</taxon>
        <taxon>Acidobacteriota</taxon>
        <taxon>Terriglobia</taxon>
        <taxon>Terriglobales</taxon>
        <taxon>Acidobacteriaceae</taxon>
        <taxon>Terriglobus</taxon>
    </lineage>
</organism>
<gene>
    <name evidence="2" type="ORF">ACK2TP_08720</name>
</gene>
<dbReference type="InterPro" id="IPR023198">
    <property type="entry name" value="PGP-like_dom2"/>
</dbReference>
<reference evidence="2 3" key="1">
    <citation type="submission" date="2024-12" db="EMBL/GenBank/DDBJ databases">
        <authorList>
            <person name="Lee Y."/>
        </authorList>
    </citation>
    <scope>NUCLEOTIDE SEQUENCE [LARGE SCALE GENOMIC DNA]</scope>
    <source>
        <strain evidence="2 3">03SUJ4</strain>
    </source>
</reference>
<dbReference type="Pfam" id="PF00702">
    <property type="entry name" value="Hydrolase"/>
    <property type="match status" value="1"/>
</dbReference>
<evidence type="ECO:0000256" key="1">
    <source>
        <dbReference type="ARBA" id="ARBA00022801"/>
    </source>
</evidence>
<keyword evidence="3" id="KW-1185">Reference proteome</keyword>
<dbReference type="PANTHER" id="PTHR43316">
    <property type="entry name" value="HYDROLASE, HALOACID DELAHOGENASE-RELATED"/>
    <property type="match status" value="1"/>
</dbReference>